<reference evidence="1 2" key="1">
    <citation type="journal article" date="2023" name="Science">
        <title>Complex scaffold remodeling in plant triterpene biosynthesis.</title>
        <authorList>
            <person name="De La Pena R."/>
            <person name="Hodgson H."/>
            <person name="Liu J.C."/>
            <person name="Stephenson M.J."/>
            <person name="Martin A.C."/>
            <person name="Owen C."/>
            <person name="Harkess A."/>
            <person name="Leebens-Mack J."/>
            <person name="Jimenez L.E."/>
            <person name="Osbourn A."/>
            <person name="Sattely E.S."/>
        </authorList>
    </citation>
    <scope>NUCLEOTIDE SEQUENCE [LARGE SCALE GENOMIC DNA]</scope>
    <source>
        <strain evidence="2">cv. JPN11</strain>
        <tissue evidence="1">Leaf</tissue>
    </source>
</reference>
<dbReference type="Proteomes" id="UP001164539">
    <property type="component" value="Chromosome 10"/>
</dbReference>
<gene>
    <name evidence="1" type="ORF">OWV82_018388</name>
</gene>
<protein>
    <submittedName>
        <fullName evidence="1">Subtilisin-like protease SBT6.1</fullName>
    </submittedName>
</protein>
<evidence type="ECO:0000313" key="2">
    <source>
        <dbReference type="Proteomes" id="UP001164539"/>
    </source>
</evidence>
<proteinExistence type="predicted"/>
<comment type="caution">
    <text evidence="1">The sequence shown here is derived from an EMBL/GenBank/DDBJ whole genome shotgun (WGS) entry which is preliminary data.</text>
</comment>
<accession>A0ACC1XAN8</accession>
<keyword evidence="2" id="KW-1185">Reference proteome</keyword>
<dbReference type="EMBL" id="CM051403">
    <property type="protein sequence ID" value="KAJ4708444.1"/>
    <property type="molecule type" value="Genomic_DNA"/>
</dbReference>
<name>A0ACC1XAN8_MELAZ</name>
<sequence length="1029" mass="115714">MKIHRSLSSFTFKSSLVAILLSFYLLQFKPSLNSTQTLTQNQNQTRVSRNNYIVRFTEYKNAEDHRSYLSSRIRSDGWEWIERKNPAAKYPTDFGLISIEESVKARLIEEIERLNLVKDVNVDLSYKRALLGGAFQDGKKRPGKMFTSMSFNDGEYYQAATSNSTINWGRHLLMQKSQVTSLFGADVLWGKGYTGAKVKMAIFDTGIRENHPHFRNIKERTNWTNEDTLNDNLGHGTFVAGVVAGQDAECLGFAPDTEIYAFRVFTDAQVSYTSWFLDAFNYAIANNMDVLNLSIGGPDYLDLPFVEKVWEITANNIIMVSAIGNDGPLYGTLNNPADQSDVIGVGGIDYSDHIASFSSRGMSTWEIPHGYGRVKPDVVAYGREIMGSKISTGCKSLSGTSVASPVVAGVVCLLVSIIPENNRKNILNPASMKQALVEGAAKLSGPNMYEQGAGRVDLLESYEILKNYEPHTSIFPSILDYTDCPYSWPFCRQPLYAGAMPVIFNATILNGMGVIGYVDGPPKWHPSNEEGNLLNIRFTYSEVIWPWTGYLALHMQIKEEGAQFSGEIEGNVNLRIYSPPARGEKRPRRSSCMLKLKLKVVPTPPRSKRVLWDQFHSIKYPPGYIPRDSLDVRNDILDWHGDHLHTNYHIMFNMLRDSGYYVETLGSPFTCFDARQYGTLLLVDLEDEYFQEEIEKLRDDVLNTGLGLAVFAEWYNVETMVKMRFFDDNTRSWWTPITGGANIPALNDLLAPFGIAFGDKILNGDFSINGEQSRYASGTDIVRFPGGGYVHSFPFLDSSESGATQNVLTGITKADSPILGLVEAGEGRIAVYGDSNCLDSSHMVTNCYWLLRKILDFTSANTRDSVLFSDSHKQDTPLSEDDNWLPSRRTDINFSTYSAVMGKDLICRSDSRFEVWGTKGYNLHVRRRSKRLPGYPVIDLGIGLNSTMDFSKSRRPKYTQISKSDSLGSKYLGMLYKEEHDMPVLLASHWLIPAAVAVTGVLVFLSFWRIRQRRRRRRKGSVSSRLANL</sequence>
<organism evidence="1 2">
    <name type="scientific">Melia azedarach</name>
    <name type="common">Chinaberry tree</name>
    <dbReference type="NCBI Taxonomy" id="155640"/>
    <lineage>
        <taxon>Eukaryota</taxon>
        <taxon>Viridiplantae</taxon>
        <taxon>Streptophyta</taxon>
        <taxon>Embryophyta</taxon>
        <taxon>Tracheophyta</taxon>
        <taxon>Spermatophyta</taxon>
        <taxon>Magnoliopsida</taxon>
        <taxon>eudicotyledons</taxon>
        <taxon>Gunneridae</taxon>
        <taxon>Pentapetalae</taxon>
        <taxon>rosids</taxon>
        <taxon>malvids</taxon>
        <taxon>Sapindales</taxon>
        <taxon>Meliaceae</taxon>
        <taxon>Melia</taxon>
    </lineage>
</organism>
<evidence type="ECO:0000313" key="1">
    <source>
        <dbReference type="EMBL" id="KAJ4708444.1"/>
    </source>
</evidence>